<dbReference type="GO" id="GO:0005634">
    <property type="term" value="C:nucleus"/>
    <property type="evidence" value="ECO:0007669"/>
    <property type="project" value="UniProtKB-SubCell"/>
</dbReference>
<proteinExistence type="predicted"/>
<sequence>MTKSTHHPLSPPPLDELANTIRLALEKNYRHSTVNIVTCPDLTQTPWDLAAPGLSGNETIADIGGQAHLFPRPLFDNKYSLLECADIMQLSAENGMLIGAGAGPFHVLGTNSELAPNLSWKAGCTSIRNKTRYAKIIDGETKDKLRPICRICPSTDCALMMNLFGSRGEQGPVLKITARSRKGAEKSLTECVQRALRDTYGSEKQISLGGVFLLRRGKGYYHVMPDFPSEDKLPFTDREQLGRWLTFHNFAAPMVCLTVFHSADPEVLGLRMEHTHCFSAEGRDEGGHYHGDLLEEEEAGEVEYEGYFNTVRALYRIDRPEGKM</sequence>
<reference evidence="8" key="1">
    <citation type="submission" date="2023-08" db="EMBL/GenBank/DDBJ databases">
        <title>Black Yeasts Isolated from many extreme environments.</title>
        <authorList>
            <person name="Coleine C."/>
            <person name="Stajich J.E."/>
            <person name="Selbmann L."/>
        </authorList>
    </citation>
    <scope>NUCLEOTIDE SEQUENCE</scope>
    <source>
        <strain evidence="8">CCFEE 5401</strain>
    </source>
</reference>
<dbReference type="AlphaFoldDB" id="A0AAN7YQ86"/>
<gene>
    <name evidence="8" type="ORF">LTR62_002455</name>
</gene>
<dbReference type="GO" id="GO:0008270">
    <property type="term" value="F:zinc ion binding"/>
    <property type="evidence" value="ECO:0007669"/>
    <property type="project" value="TreeGrafter"/>
</dbReference>
<dbReference type="Proteomes" id="UP001310890">
    <property type="component" value="Unassembled WGS sequence"/>
</dbReference>
<accession>A0AAN7YQ86</accession>
<dbReference type="GO" id="GO:0016788">
    <property type="term" value="F:hydrolase activity, acting on ester bonds"/>
    <property type="evidence" value="ECO:0007669"/>
    <property type="project" value="TreeGrafter"/>
</dbReference>
<organism evidence="8 9">
    <name type="scientific">Meristemomyces frigidus</name>
    <dbReference type="NCBI Taxonomy" id="1508187"/>
    <lineage>
        <taxon>Eukaryota</taxon>
        <taxon>Fungi</taxon>
        <taxon>Dikarya</taxon>
        <taxon>Ascomycota</taxon>
        <taxon>Pezizomycotina</taxon>
        <taxon>Dothideomycetes</taxon>
        <taxon>Dothideomycetidae</taxon>
        <taxon>Mycosphaerellales</taxon>
        <taxon>Teratosphaeriaceae</taxon>
        <taxon>Meristemomyces</taxon>
    </lineage>
</organism>
<keyword evidence="5" id="KW-0862">Zinc</keyword>
<dbReference type="CDD" id="cd17298">
    <property type="entry name" value="DUF1907"/>
    <property type="match status" value="1"/>
</dbReference>
<evidence type="ECO:0000256" key="3">
    <source>
        <dbReference type="ARBA" id="ARBA00022723"/>
    </source>
</evidence>
<keyword evidence="4" id="KW-0378">Hydrolase</keyword>
<evidence type="ECO:0000313" key="9">
    <source>
        <dbReference type="Proteomes" id="UP001310890"/>
    </source>
</evidence>
<keyword evidence="6" id="KW-0539">Nucleus</keyword>
<dbReference type="PANTHER" id="PTHR13204:SF1">
    <property type="entry name" value="ESTER HYDROLASE C11ORF54"/>
    <property type="match status" value="1"/>
</dbReference>
<dbReference type="EMBL" id="JAVRRL010000017">
    <property type="protein sequence ID" value="KAK5114520.1"/>
    <property type="molecule type" value="Genomic_DNA"/>
</dbReference>
<keyword evidence="3" id="KW-0479">Metal-binding</keyword>
<dbReference type="InterPro" id="IPR015021">
    <property type="entry name" value="C11orf54_DUF1907"/>
</dbReference>
<dbReference type="Pfam" id="PF08925">
    <property type="entry name" value="DUF1907"/>
    <property type="match status" value="1"/>
</dbReference>
<evidence type="ECO:0000313" key="8">
    <source>
        <dbReference type="EMBL" id="KAK5114520.1"/>
    </source>
</evidence>
<dbReference type="SMART" id="SM01168">
    <property type="entry name" value="DUF1907"/>
    <property type="match status" value="1"/>
</dbReference>
<comment type="subcellular location">
    <subcellularLocation>
        <location evidence="1">Nucleus</location>
    </subcellularLocation>
</comment>
<evidence type="ECO:0000256" key="4">
    <source>
        <dbReference type="ARBA" id="ARBA00022801"/>
    </source>
</evidence>
<comment type="subunit">
    <text evidence="2">Monomer.</text>
</comment>
<evidence type="ECO:0000256" key="2">
    <source>
        <dbReference type="ARBA" id="ARBA00011245"/>
    </source>
</evidence>
<dbReference type="PANTHER" id="PTHR13204">
    <property type="entry name" value="PTD012 PROTEIN"/>
    <property type="match status" value="1"/>
</dbReference>
<name>A0AAN7YQ86_9PEZI</name>
<evidence type="ECO:0000256" key="1">
    <source>
        <dbReference type="ARBA" id="ARBA00004123"/>
    </source>
</evidence>
<protein>
    <recommendedName>
        <fullName evidence="7">DUF1907 domain-containing protein</fullName>
    </recommendedName>
</protein>
<dbReference type="SUPFAM" id="SSF117856">
    <property type="entry name" value="AF0104/ALDC/Ptd012-like"/>
    <property type="match status" value="1"/>
</dbReference>
<comment type="caution">
    <text evidence="8">The sequence shown here is derived from an EMBL/GenBank/DDBJ whole genome shotgun (WGS) entry which is preliminary data.</text>
</comment>
<evidence type="ECO:0000256" key="5">
    <source>
        <dbReference type="ARBA" id="ARBA00022833"/>
    </source>
</evidence>
<evidence type="ECO:0000259" key="7">
    <source>
        <dbReference type="SMART" id="SM01168"/>
    </source>
</evidence>
<feature type="domain" description="DUF1907" evidence="7">
    <location>
        <begin position="20"/>
        <end position="317"/>
    </location>
</feature>
<evidence type="ECO:0000256" key="6">
    <source>
        <dbReference type="ARBA" id="ARBA00023242"/>
    </source>
</evidence>